<gene>
    <name evidence="1" type="ORF">CPBF424_22250</name>
</gene>
<proteinExistence type="predicted"/>
<organism evidence="1 2">
    <name type="scientific">Xanthomonas euroxanthea</name>
    <dbReference type="NCBI Taxonomy" id="2259622"/>
    <lineage>
        <taxon>Bacteria</taxon>
        <taxon>Pseudomonadati</taxon>
        <taxon>Pseudomonadota</taxon>
        <taxon>Gammaproteobacteria</taxon>
        <taxon>Lysobacterales</taxon>
        <taxon>Lysobacteraceae</taxon>
        <taxon>Xanthomonas</taxon>
    </lineage>
</organism>
<protein>
    <submittedName>
        <fullName evidence="1">Uncharacterized protein</fullName>
    </submittedName>
</protein>
<accession>A0AA46HAN0</accession>
<dbReference type="Proteomes" id="UP000254168">
    <property type="component" value="Unassembled WGS sequence"/>
</dbReference>
<comment type="caution">
    <text evidence="1">The sequence shown here is derived from an EMBL/GenBank/DDBJ whole genome shotgun (WGS) entry which is preliminary data.</text>
</comment>
<sequence length="63" mass="7103">MVRSVEEVRQKGLMLRRVTFEKETGATAALHRKVSNQKFVSTQAFCNKHTANFASTGRLQLPP</sequence>
<dbReference type="AlphaFoldDB" id="A0AA46HAN0"/>
<keyword evidence="2" id="KW-1185">Reference proteome</keyword>
<evidence type="ECO:0000313" key="1">
    <source>
        <dbReference type="EMBL" id="SUZ28409.1"/>
    </source>
</evidence>
<evidence type="ECO:0000313" key="2">
    <source>
        <dbReference type="Proteomes" id="UP000254168"/>
    </source>
</evidence>
<reference evidence="1 2" key="1">
    <citation type="submission" date="2018-06" db="EMBL/GenBank/DDBJ databases">
        <authorList>
            <person name="Pothier F. J."/>
        </authorList>
    </citation>
    <scope>NUCLEOTIDE SEQUENCE [LARGE SCALE GENOMIC DNA]</scope>
    <source>
        <strain evidence="1 2">CPBF 424</strain>
    </source>
</reference>
<dbReference type="EMBL" id="UIHB01000002">
    <property type="protein sequence ID" value="SUZ28409.1"/>
    <property type="molecule type" value="Genomic_DNA"/>
</dbReference>
<name>A0AA46HAN0_9XANT</name>